<keyword evidence="10" id="KW-1185">Reference proteome</keyword>
<dbReference type="InterPro" id="IPR050189">
    <property type="entry name" value="MFS_Efflux_Transporters"/>
</dbReference>
<reference evidence="10" key="1">
    <citation type="submission" date="2015-07" db="EMBL/GenBank/DDBJ databases">
        <title>Genome sequencing project for genomic taxonomy and phylogenomics of Bacillus-like bacteria.</title>
        <authorList>
            <person name="Liu B."/>
            <person name="Wang J."/>
            <person name="Zhu Y."/>
            <person name="Liu G."/>
            <person name="Chen Q."/>
            <person name="Chen Z."/>
            <person name="Lan J."/>
            <person name="Che J."/>
            <person name="Ge C."/>
            <person name="Shi H."/>
            <person name="Pan Z."/>
            <person name="Liu X."/>
        </authorList>
    </citation>
    <scope>NUCLEOTIDE SEQUENCE [LARGE SCALE GENOMIC DNA]</scope>
    <source>
        <strain evidence="10">FJAT-27997</strain>
    </source>
</reference>
<evidence type="ECO:0000256" key="3">
    <source>
        <dbReference type="ARBA" id="ARBA00022475"/>
    </source>
</evidence>
<keyword evidence="5 7" id="KW-1133">Transmembrane helix</keyword>
<accession>A0A0K9H177</accession>
<keyword evidence="4 7" id="KW-0812">Transmembrane</keyword>
<protein>
    <submittedName>
        <fullName evidence="9">MFS transporter</fullName>
    </submittedName>
</protein>
<sequence length="400" mass="41849">MNNTWKIYMLTLISFLVGTSQNVISGILDQVAVSIDVSLSAAGQLTTAFALATAIGTPIFIVATAKIDRRKQLLIALAIVLLGVISTLALPGFGFLMVSRAILGVGTGVFVVTAYAVAAKLAPPGRQGGAMSNISLGFSSSLVLGVPIGRVIASAYDWKVIFWGIGFFTLLGIFAVARAIPSMEGEKPIPLGKQLALLKNPKVTFALGMTLFVFIGYSVVNTYITPFLTSAIPISGGKVSTVLFALGIASLIWSKTGGFLADRLGTTRTLLCSMAVQFLSLALVSVVSGSAVGVIMLLMLWSISAWTFGPTQNFNLLSIAPEASGIMLSLNSTFVQLGFAAGAGIGGIVVGGSSILAICWIGAAAVAVAFFVNITSFGLTRRYQEKGDNVENRNKIYLRE</sequence>
<evidence type="ECO:0000256" key="1">
    <source>
        <dbReference type="ARBA" id="ARBA00004651"/>
    </source>
</evidence>
<dbReference type="PATRIC" id="fig|1679170.3.peg.2175"/>
<gene>
    <name evidence="9" type="ORF">AC625_09785</name>
</gene>
<evidence type="ECO:0000256" key="6">
    <source>
        <dbReference type="ARBA" id="ARBA00023136"/>
    </source>
</evidence>
<feature type="transmembrane region" description="Helical" evidence="7">
    <location>
        <begin position="274"/>
        <end position="301"/>
    </location>
</feature>
<feature type="transmembrane region" description="Helical" evidence="7">
    <location>
        <begin position="339"/>
        <end position="372"/>
    </location>
</feature>
<dbReference type="PANTHER" id="PTHR43124:SF10">
    <property type="entry name" value="PURINE EFFLUX PUMP PBUE"/>
    <property type="match status" value="1"/>
</dbReference>
<dbReference type="SUPFAM" id="SSF103473">
    <property type="entry name" value="MFS general substrate transporter"/>
    <property type="match status" value="1"/>
</dbReference>
<dbReference type="OrthoDB" id="337363at2"/>
<evidence type="ECO:0000256" key="4">
    <source>
        <dbReference type="ARBA" id="ARBA00022692"/>
    </source>
</evidence>
<dbReference type="Proteomes" id="UP000037146">
    <property type="component" value="Unassembled WGS sequence"/>
</dbReference>
<dbReference type="InterPro" id="IPR011701">
    <property type="entry name" value="MFS"/>
</dbReference>
<feature type="transmembrane region" description="Helical" evidence="7">
    <location>
        <begin position="232"/>
        <end position="253"/>
    </location>
</feature>
<feature type="transmembrane region" description="Helical" evidence="7">
    <location>
        <begin position="161"/>
        <end position="181"/>
    </location>
</feature>
<dbReference type="Pfam" id="PF07690">
    <property type="entry name" value="MFS_1"/>
    <property type="match status" value="1"/>
</dbReference>
<proteinExistence type="predicted"/>
<evidence type="ECO:0000256" key="2">
    <source>
        <dbReference type="ARBA" id="ARBA00022448"/>
    </source>
</evidence>
<dbReference type="STRING" id="1679170.AC625_09785"/>
<dbReference type="AlphaFoldDB" id="A0A0K9H177"/>
<dbReference type="CDD" id="cd17324">
    <property type="entry name" value="MFS_NepI_like"/>
    <property type="match status" value="1"/>
</dbReference>
<feature type="transmembrane region" description="Helical" evidence="7">
    <location>
        <begin position="202"/>
        <end position="220"/>
    </location>
</feature>
<feature type="transmembrane region" description="Helical" evidence="7">
    <location>
        <begin position="73"/>
        <end position="95"/>
    </location>
</feature>
<feature type="transmembrane region" description="Helical" evidence="7">
    <location>
        <begin position="134"/>
        <end position="155"/>
    </location>
</feature>
<dbReference type="InterPro" id="IPR036259">
    <property type="entry name" value="MFS_trans_sf"/>
</dbReference>
<comment type="caution">
    <text evidence="9">The sequence shown here is derived from an EMBL/GenBank/DDBJ whole genome shotgun (WGS) entry which is preliminary data.</text>
</comment>
<evidence type="ECO:0000256" key="7">
    <source>
        <dbReference type="SAM" id="Phobius"/>
    </source>
</evidence>
<keyword evidence="2" id="KW-0813">Transport</keyword>
<dbReference type="GO" id="GO:0022857">
    <property type="term" value="F:transmembrane transporter activity"/>
    <property type="evidence" value="ECO:0007669"/>
    <property type="project" value="InterPro"/>
</dbReference>
<feature type="domain" description="Major facilitator superfamily (MFS) profile" evidence="8">
    <location>
        <begin position="6"/>
        <end position="381"/>
    </location>
</feature>
<dbReference type="PANTHER" id="PTHR43124">
    <property type="entry name" value="PURINE EFFLUX PUMP PBUE"/>
    <property type="match status" value="1"/>
</dbReference>
<organism evidence="9 10">
    <name type="scientific">Peribacillus loiseleuriae</name>
    <dbReference type="NCBI Taxonomy" id="1679170"/>
    <lineage>
        <taxon>Bacteria</taxon>
        <taxon>Bacillati</taxon>
        <taxon>Bacillota</taxon>
        <taxon>Bacilli</taxon>
        <taxon>Bacillales</taxon>
        <taxon>Bacillaceae</taxon>
        <taxon>Peribacillus</taxon>
    </lineage>
</organism>
<evidence type="ECO:0000313" key="9">
    <source>
        <dbReference type="EMBL" id="KMY52292.1"/>
    </source>
</evidence>
<dbReference type="Gene3D" id="1.20.1250.20">
    <property type="entry name" value="MFS general substrate transporter like domains"/>
    <property type="match status" value="2"/>
</dbReference>
<evidence type="ECO:0000256" key="5">
    <source>
        <dbReference type="ARBA" id="ARBA00022989"/>
    </source>
</evidence>
<keyword evidence="3" id="KW-1003">Cell membrane</keyword>
<dbReference type="InterPro" id="IPR020846">
    <property type="entry name" value="MFS_dom"/>
</dbReference>
<evidence type="ECO:0000259" key="8">
    <source>
        <dbReference type="PROSITE" id="PS50850"/>
    </source>
</evidence>
<dbReference type="EMBL" id="LFZW01000001">
    <property type="protein sequence ID" value="KMY52292.1"/>
    <property type="molecule type" value="Genomic_DNA"/>
</dbReference>
<feature type="transmembrane region" description="Helical" evidence="7">
    <location>
        <begin position="41"/>
        <end position="61"/>
    </location>
</feature>
<feature type="transmembrane region" description="Helical" evidence="7">
    <location>
        <begin position="101"/>
        <end position="122"/>
    </location>
</feature>
<evidence type="ECO:0000313" key="10">
    <source>
        <dbReference type="Proteomes" id="UP000037146"/>
    </source>
</evidence>
<comment type="subcellular location">
    <subcellularLocation>
        <location evidence="1">Cell membrane</location>
        <topology evidence="1">Multi-pass membrane protein</topology>
    </subcellularLocation>
</comment>
<dbReference type="PROSITE" id="PS50850">
    <property type="entry name" value="MFS"/>
    <property type="match status" value="1"/>
</dbReference>
<keyword evidence="6 7" id="KW-0472">Membrane</keyword>
<dbReference type="GO" id="GO:0005886">
    <property type="term" value="C:plasma membrane"/>
    <property type="evidence" value="ECO:0007669"/>
    <property type="project" value="UniProtKB-SubCell"/>
</dbReference>
<name>A0A0K9H177_9BACI</name>